<keyword evidence="2 3" id="KW-0378">Hydrolase</keyword>
<keyword evidence="5" id="KW-1185">Reference proteome</keyword>
<reference evidence="5" key="1">
    <citation type="journal article" date="2020" name="Nat. Ecol. Evol.">
        <title>Deeply conserved synteny resolves early events in vertebrate evolution.</title>
        <authorList>
            <person name="Simakov O."/>
            <person name="Marletaz F."/>
            <person name="Yue J.X."/>
            <person name="O'Connell B."/>
            <person name="Jenkins J."/>
            <person name="Brandt A."/>
            <person name="Calef R."/>
            <person name="Tung C.H."/>
            <person name="Huang T.K."/>
            <person name="Schmutz J."/>
            <person name="Satoh N."/>
            <person name="Yu J.K."/>
            <person name="Putnam N.H."/>
            <person name="Green R.E."/>
            <person name="Rokhsar D.S."/>
        </authorList>
    </citation>
    <scope>NUCLEOTIDE SEQUENCE [LARGE SCALE GENOMIC DNA]</scope>
    <source>
        <strain evidence="5">S238N-H82</strain>
    </source>
</reference>
<evidence type="ECO:0000256" key="1">
    <source>
        <dbReference type="ARBA" id="ARBA00005964"/>
    </source>
</evidence>
<dbReference type="InterPro" id="IPR019819">
    <property type="entry name" value="Carboxylesterase_B_CS"/>
</dbReference>
<evidence type="ECO:0000256" key="2">
    <source>
        <dbReference type="ARBA" id="ARBA00022801"/>
    </source>
</evidence>
<protein>
    <recommendedName>
        <fullName evidence="3">Carboxylic ester hydrolase</fullName>
        <ecNumber evidence="3">3.1.1.-</ecNumber>
    </recommendedName>
</protein>
<feature type="chain" id="PRO_5039963458" description="Carboxylic ester hydrolase" evidence="3">
    <location>
        <begin position="26"/>
        <end position="557"/>
    </location>
</feature>
<name>A0A9J7LJE7_BRAFL</name>
<organism evidence="5 6">
    <name type="scientific">Branchiostoma floridae</name>
    <name type="common">Florida lancelet</name>
    <name type="synonym">Amphioxus</name>
    <dbReference type="NCBI Taxonomy" id="7739"/>
    <lineage>
        <taxon>Eukaryota</taxon>
        <taxon>Metazoa</taxon>
        <taxon>Chordata</taxon>
        <taxon>Cephalochordata</taxon>
        <taxon>Leptocardii</taxon>
        <taxon>Amphioxiformes</taxon>
        <taxon>Branchiostomatidae</taxon>
        <taxon>Branchiostoma</taxon>
    </lineage>
</organism>
<dbReference type="Gene3D" id="3.40.50.1820">
    <property type="entry name" value="alpha/beta hydrolase"/>
    <property type="match status" value="1"/>
</dbReference>
<feature type="domain" description="Carboxylesterase type B" evidence="4">
    <location>
        <begin position="33"/>
        <end position="550"/>
    </location>
</feature>
<dbReference type="InterPro" id="IPR019826">
    <property type="entry name" value="Carboxylesterase_B_AS"/>
</dbReference>
<dbReference type="PROSITE" id="PS00941">
    <property type="entry name" value="CARBOXYLESTERASE_B_2"/>
    <property type="match status" value="1"/>
</dbReference>
<feature type="signal peptide" evidence="3">
    <location>
        <begin position="1"/>
        <end position="25"/>
    </location>
</feature>
<dbReference type="SUPFAM" id="SSF53474">
    <property type="entry name" value="alpha/beta-Hydrolases"/>
    <property type="match status" value="1"/>
</dbReference>
<gene>
    <name evidence="6" type="primary">LOC118420454</name>
</gene>
<evidence type="ECO:0000259" key="4">
    <source>
        <dbReference type="Pfam" id="PF00135"/>
    </source>
</evidence>
<dbReference type="InterPro" id="IPR029058">
    <property type="entry name" value="AB_hydrolase_fold"/>
</dbReference>
<dbReference type="Pfam" id="PF00135">
    <property type="entry name" value="COesterase"/>
    <property type="match status" value="1"/>
</dbReference>
<proteinExistence type="inferred from homology"/>
<dbReference type="GeneID" id="118420454"/>
<comment type="similarity">
    <text evidence="1 3">Belongs to the type-B carboxylesterase/lipase family.</text>
</comment>
<dbReference type="Proteomes" id="UP000001554">
    <property type="component" value="Chromosome 1"/>
</dbReference>
<dbReference type="PANTHER" id="PTHR45570">
    <property type="entry name" value="CARBOXYLIC ESTER HYDROLASE"/>
    <property type="match status" value="1"/>
</dbReference>
<dbReference type="GO" id="GO:0016787">
    <property type="term" value="F:hydrolase activity"/>
    <property type="evidence" value="ECO:0007669"/>
    <property type="project" value="UniProtKB-KW"/>
</dbReference>
<reference evidence="6" key="2">
    <citation type="submission" date="2025-08" db="UniProtKB">
        <authorList>
            <consortium name="RefSeq"/>
        </authorList>
    </citation>
    <scope>IDENTIFICATION</scope>
    <source>
        <strain evidence="6">S238N-H82</strain>
        <tissue evidence="6">Testes</tissue>
    </source>
</reference>
<dbReference type="RefSeq" id="XP_035683159.1">
    <property type="nucleotide sequence ID" value="XM_035827266.1"/>
</dbReference>
<dbReference type="KEGG" id="bfo:118420454"/>
<accession>A0A9J7LJE7</accession>
<dbReference type="AlphaFoldDB" id="A0A9J7LJE7"/>
<dbReference type="EC" id="3.1.1.-" evidence="3"/>
<dbReference type="OMA" id="CMRSASA"/>
<evidence type="ECO:0000256" key="3">
    <source>
        <dbReference type="RuleBase" id="RU361235"/>
    </source>
</evidence>
<dbReference type="OrthoDB" id="408631at2759"/>
<evidence type="ECO:0000313" key="5">
    <source>
        <dbReference type="Proteomes" id="UP000001554"/>
    </source>
</evidence>
<dbReference type="InterPro" id="IPR002018">
    <property type="entry name" value="CarbesteraseB"/>
</dbReference>
<dbReference type="PROSITE" id="PS00122">
    <property type="entry name" value="CARBOXYLESTERASE_B_1"/>
    <property type="match status" value="1"/>
</dbReference>
<dbReference type="PANTHER" id="PTHR45570:SF1">
    <property type="entry name" value="CARBOXYLIC ESTER HYDROLASE"/>
    <property type="match status" value="1"/>
</dbReference>
<evidence type="ECO:0000313" key="6">
    <source>
        <dbReference type="RefSeq" id="XP_035683159.1"/>
    </source>
</evidence>
<keyword evidence="3" id="KW-0732">Signal</keyword>
<sequence>MALLQFTRFTTTVVAIFLILSSASASVSDTPGPVVKTKYGPLQGVSVPQGSVFLGIPFAAPPVGDLRWQPPLPPAAWAPGTFNATAFSAACIPHTGTIDPFPHGTRTPALGNGTSEDCLYLNVFTPAIAKPGGKLPVIFWIHGGNFFQGSAMDFLYDGRFLANKTIVVAANYRLSALGFLVAGQGEGAATGNYGILDQIAALQWVQDNIAEFGGDRDRVTIFGQSAGAYSVLLHMTCKKSDHLFHRAIASSPPPTLYFRTALEARVLGDDFSRLLNCTAGDMDCMRSASASQVAQAQNAAGTKVVNPFRLIELLEPWGPTIDGDLVRGQVMDLLSNGEYQQKPVIIGSTTEEAILLVYDGTAKPLSTLEYEAIVYGLFLTNAPAVLRRYPPSHSGDERPVASLLLTHYLFSCPIRHVQRRVAENGTADIWSYVFAHPLIKRGGWSRNYTFCEGHVCHGTDLFFTFRALRLRGYYLTHDEKKLADSMAYYYGNLAHSGDPNRPATHPYKDVTGDVLRWPPFSASDNFTGVRFDDPLNSLERGYLEETCGFWDRINPYP</sequence>